<gene>
    <name evidence="3" type="ORF">LCGC14_0292350</name>
</gene>
<proteinExistence type="predicted"/>
<evidence type="ECO:0000259" key="2">
    <source>
        <dbReference type="PROSITE" id="PS50930"/>
    </source>
</evidence>
<dbReference type="Pfam" id="PF04397">
    <property type="entry name" value="LytTR"/>
    <property type="match status" value="1"/>
</dbReference>
<dbReference type="InterPro" id="IPR011006">
    <property type="entry name" value="CheY-like_superfamily"/>
</dbReference>
<dbReference type="SMART" id="SM00850">
    <property type="entry name" value="LytTR"/>
    <property type="match status" value="1"/>
</dbReference>
<dbReference type="Gene3D" id="2.40.50.1020">
    <property type="entry name" value="LytTr DNA-binding domain"/>
    <property type="match status" value="1"/>
</dbReference>
<evidence type="ECO:0008006" key="4">
    <source>
        <dbReference type="Google" id="ProtNLM"/>
    </source>
</evidence>
<name>A0A0F9U9Y4_9ZZZZ</name>
<dbReference type="GO" id="GO:0003677">
    <property type="term" value="F:DNA binding"/>
    <property type="evidence" value="ECO:0007669"/>
    <property type="project" value="InterPro"/>
</dbReference>
<evidence type="ECO:0000313" key="3">
    <source>
        <dbReference type="EMBL" id="KKN84152.1"/>
    </source>
</evidence>
<reference evidence="3" key="1">
    <citation type="journal article" date="2015" name="Nature">
        <title>Complex archaea that bridge the gap between prokaryotes and eukaryotes.</title>
        <authorList>
            <person name="Spang A."/>
            <person name="Saw J.H."/>
            <person name="Jorgensen S.L."/>
            <person name="Zaremba-Niedzwiedzka K."/>
            <person name="Martijn J."/>
            <person name="Lind A.E."/>
            <person name="van Eijk R."/>
            <person name="Schleper C."/>
            <person name="Guy L."/>
            <person name="Ettema T.J."/>
        </authorList>
    </citation>
    <scope>NUCLEOTIDE SEQUENCE</scope>
</reference>
<dbReference type="PROSITE" id="PS50110">
    <property type="entry name" value="RESPONSE_REGULATORY"/>
    <property type="match status" value="1"/>
</dbReference>
<dbReference type="Gene3D" id="3.40.50.2300">
    <property type="match status" value="1"/>
</dbReference>
<accession>A0A0F9U9Y4</accession>
<comment type="caution">
    <text evidence="3">The sequence shown here is derived from an EMBL/GenBank/DDBJ whole genome shotgun (WGS) entry which is preliminary data.</text>
</comment>
<organism evidence="3">
    <name type="scientific">marine sediment metagenome</name>
    <dbReference type="NCBI Taxonomy" id="412755"/>
    <lineage>
        <taxon>unclassified sequences</taxon>
        <taxon>metagenomes</taxon>
        <taxon>ecological metagenomes</taxon>
    </lineage>
</organism>
<dbReference type="PROSITE" id="PS50930">
    <property type="entry name" value="HTH_LYTTR"/>
    <property type="match status" value="1"/>
</dbReference>
<dbReference type="SUPFAM" id="SSF52172">
    <property type="entry name" value="CheY-like"/>
    <property type="match status" value="1"/>
</dbReference>
<dbReference type="InterPro" id="IPR001789">
    <property type="entry name" value="Sig_transdc_resp-reg_receiver"/>
</dbReference>
<dbReference type="PANTHER" id="PTHR37299">
    <property type="entry name" value="TRANSCRIPTIONAL REGULATOR-RELATED"/>
    <property type="match status" value="1"/>
</dbReference>
<evidence type="ECO:0000259" key="1">
    <source>
        <dbReference type="PROSITE" id="PS50110"/>
    </source>
</evidence>
<dbReference type="InterPro" id="IPR007492">
    <property type="entry name" value="LytTR_DNA-bd_dom"/>
</dbReference>
<dbReference type="PANTHER" id="PTHR37299:SF1">
    <property type="entry name" value="STAGE 0 SPORULATION PROTEIN A HOMOLOG"/>
    <property type="match status" value="1"/>
</dbReference>
<protein>
    <recommendedName>
        <fullName evidence="4">HTH LytTR-type domain-containing protein</fullName>
    </recommendedName>
</protein>
<sequence>MYTLFFLNYTYTIIDSDAVSNLQLHAFLDEYGDFECINTTTNPTDGLNDILKYSPDIVFINLNNDYSSVFLMVTEIHQYMSQLPILIGIASTKNYAYDAIKNGFFDYWLQPFNEFDIRKSLLKLQKRMPKEKAPATLCLKSYNDFQYLNTNDILYLKADNNTTEFFMKDGTIINAFKTLKTFEKTLPDNFMRIHQSYIVNTSYVSRINFGKSICALKAVNENIPFSKSYRENMNNLKTILSKNTLSALN</sequence>
<dbReference type="InterPro" id="IPR046947">
    <property type="entry name" value="LytR-like"/>
</dbReference>
<feature type="domain" description="HTH LytTR-type" evidence="2">
    <location>
        <begin position="147"/>
        <end position="242"/>
    </location>
</feature>
<dbReference type="GO" id="GO:0000156">
    <property type="term" value="F:phosphorelay response regulator activity"/>
    <property type="evidence" value="ECO:0007669"/>
    <property type="project" value="InterPro"/>
</dbReference>
<dbReference type="AlphaFoldDB" id="A0A0F9U9Y4"/>
<dbReference type="EMBL" id="LAZR01000175">
    <property type="protein sequence ID" value="KKN84152.1"/>
    <property type="molecule type" value="Genomic_DNA"/>
</dbReference>
<feature type="domain" description="Response regulatory" evidence="1">
    <location>
        <begin position="10"/>
        <end position="125"/>
    </location>
</feature>